<feature type="compositionally biased region" description="Acidic residues" evidence="3">
    <location>
        <begin position="74"/>
        <end position="89"/>
    </location>
</feature>
<evidence type="ECO:0000256" key="2">
    <source>
        <dbReference type="ARBA" id="ARBA00022786"/>
    </source>
</evidence>
<dbReference type="InterPro" id="IPR011989">
    <property type="entry name" value="ARM-like"/>
</dbReference>
<evidence type="ECO:0000313" key="5">
    <source>
        <dbReference type="Proteomes" id="UP000823775"/>
    </source>
</evidence>
<accession>A0ABS8TAD8</accession>
<dbReference type="InterPro" id="IPR039852">
    <property type="entry name" value="CAND1/CAND2"/>
</dbReference>
<organism evidence="4 5">
    <name type="scientific">Datura stramonium</name>
    <name type="common">Jimsonweed</name>
    <name type="synonym">Common thornapple</name>
    <dbReference type="NCBI Taxonomy" id="4076"/>
    <lineage>
        <taxon>Eukaryota</taxon>
        <taxon>Viridiplantae</taxon>
        <taxon>Streptophyta</taxon>
        <taxon>Embryophyta</taxon>
        <taxon>Tracheophyta</taxon>
        <taxon>Spermatophyta</taxon>
        <taxon>Magnoliopsida</taxon>
        <taxon>eudicotyledons</taxon>
        <taxon>Gunneridae</taxon>
        <taxon>Pentapetalae</taxon>
        <taxon>asterids</taxon>
        <taxon>lamiids</taxon>
        <taxon>Solanales</taxon>
        <taxon>Solanaceae</taxon>
        <taxon>Solanoideae</taxon>
        <taxon>Datureae</taxon>
        <taxon>Datura</taxon>
    </lineage>
</organism>
<dbReference type="Gene3D" id="1.25.10.10">
    <property type="entry name" value="Leucine-rich Repeat Variant"/>
    <property type="match status" value="1"/>
</dbReference>
<comment type="caution">
    <text evidence="4">The sequence shown here is derived from an EMBL/GenBank/DDBJ whole genome shotgun (WGS) entry which is preliminary data.</text>
</comment>
<proteinExistence type="predicted"/>
<gene>
    <name evidence="4" type="primary">CAND1_1</name>
    <name evidence="4" type="ORF">HAX54_006488</name>
</gene>
<dbReference type="SUPFAM" id="SSF48371">
    <property type="entry name" value="ARM repeat"/>
    <property type="match status" value="1"/>
</dbReference>
<dbReference type="InterPro" id="IPR016024">
    <property type="entry name" value="ARM-type_fold"/>
</dbReference>
<dbReference type="Proteomes" id="UP000823775">
    <property type="component" value="Unassembled WGS sequence"/>
</dbReference>
<sequence length="248" mass="28569">MKRYYNTLGGATNFMQPDYNNGETPSLRISSLPLHIHTRYFSQFFGNSKVQPVSPMVMSGERRRPLWSNKPFLEEEEDEDDESDNEYTDDEDVNWKIDVFSTFIELLRQTCNVIKGQTDLNESSPASVSDGDVQRMTESANEYTDDEDVSWKVRRAAAKCLAALVVTRLEMLSKLYEKVKNLPEDESVPKPQGTKELSKEKIFADVLLESLEDLEEVHVIDGAKNRKRRNLIEDEDEISDEDKNKCKK</sequence>
<keyword evidence="2" id="KW-0833">Ubl conjugation pathway</keyword>
<dbReference type="PANTHER" id="PTHR12696">
    <property type="entry name" value="TIP120"/>
    <property type="match status" value="1"/>
</dbReference>
<evidence type="ECO:0000256" key="3">
    <source>
        <dbReference type="SAM" id="MobiDB-lite"/>
    </source>
</evidence>
<reference evidence="4 5" key="1">
    <citation type="journal article" date="2021" name="BMC Genomics">
        <title>Datura genome reveals duplications of psychoactive alkaloid biosynthetic genes and high mutation rate following tissue culture.</title>
        <authorList>
            <person name="Rajewski A."/>
            <person name="Carter-House D."/>
            <person name="Stajich J."/>
            <person name="Litt A."/>
        </authorList>
    </citation>
    <scope>NUCLEOTIDE SEQUENCE [LARGE SCALE GENOMIC DNA]</scope>
    <source>
        <strain evidence="4">AR-01</strain>
    </source>
</reference>
<protein>
    <submittedName>
        <fullName evidence="4">Cullin-associated NEDD8-dissociated protein 1</fullName>
    </submittedName>
</protein>
<keyword evidence="1" id="KW-0677">Repeat</keyword>
<name>A0ABS8TAD8_DATST</name>
<dbReference type="EMBL" id="JACEIK010001327">
    <property type="protein sequence ID" value="MCD7468389.1"/>
    <property type="molecule type" value="Genomic_DNA"/>
</dbReference>
<feature type="region of interest" description="Disordered" evidence="3">
    <location>
        <begin position="68"/>
        <end position="89"/>
    </location>
</feature>
<keyword evidence="5" id="KW-1185">Reference proteome</keyword>
<evidence type="ECO:0000313" key="4">
    <source>
        <dbReference type="EMBL" id="MCD7468389.1"/>
    </source>
</evidence>
<evidence type="ECO:0000256" key="1">
    <source>
        <dbReference type="ARBA" id="ARBA00022737"/>
    </source>
</evidence>
<feature type="region of interest" description="Disordered" evidence="3">
    <location>
        <begin position="120"/>
        <end position="142"/>
    </location>
</feature>